<dbReference type="Proteomes" id="UP000198778">
    <property type="component" value="Unassembled WGS sequence"/>
</dbReference>
<evidence type="ECO:0000256" key="1">
    <source>
        <dbReference type="SAM" id="Phobius"/>
    </source>
</evidence>
<name>A0A1H0CYM9_9BACI</name>
<keyword evidence="1" id="KW-0472">Membrane</keyword>
<evidence type="ECO:0000313" key="3">
    <source>
        <dbReference type="Proteomes" id="UP000198778"/>
    </source>
</evidence>
<feature type="transmembrane region" description="Helical" evidence="1">
    <location>
        <begin position="21"/>
        <end position="43"/>
    </location>
</feature>
<accession>A0A1H0CYM9</accession>
<sequence>MTNSNKSKSMGILEAMGKSPWRYSYSALLSVVTMLFMDIVYSMASPNGLFGLIVIAVAVFLINYAYVVNRKSNRE</sequence>
<gene>
    <name evidence="2" type="ORF">SAMN04488053_102276</name>
</gene>
<dbReference type="EMBL" id="FNIL01000002">
    <property type="protein sequence ID" value="SDN62896.1"/>
    <property type="molecule type" value="Genomic_DNA"/>
</dbReference>
<keyword evidence="3" id="KW-1185">Reference proteome</keyword>
<protein>
    <submittedName>
        <fullName evidence="2">Uncharacterized protein</fullName>
    </submittedName>
</protein>
<dbReference type="RefSeq" id="WP_090841590.1">
    <property type="nucleotide sequence ID" value="NZ_FNIL01000002.1"/>
</dbReference>
<keyword evidence="1" id="KW-1133">Transmembrane helix</keyword>
<proteinExistence type="predicted"/>
<feature type="transmembrane region" description="Helical" evidence="1">
    <location>
        <begin position="49"/>
        <end position="68"/>
    </location>
</feature>
<evidence type="ECO:0000313" key="2">
    <source>
        <dbReference type="EMBL" id="SDN62896.1"/>
    </source>
</evidence>
<keyword evidence="1" id="KW-0812">Transmembrane</keyword>
<organism evidence="2 3">
    <name type="scientific">Alkalicoccus daliensis</name>
    <dbReference type="NCBI Taxonomy" id="745820"/>
    <lineage>
        <taxon>Bacteria</taxon>
        <taxon>Bacillati</taxon>
        <taxon>Bacillota</taxon>
        <taxon>Bacilli</taxon>
        <taxon>Bacillales</taxon>
        <taxon>Bacillaceae</taxon>
        <taxon>Alkalicoccus</taxon>
    </lineage>
</organism>
<reference evidence="3" key="1">
    <citation type="submission" date="2016-10" db="EMBL/GenBank/DDBJ databases">
        <authorList>
            <person name="Varghese N."/>
            <person name="Submissions S."/>
        </authorList>
    </citation>
    <scope>NUCLEOTIDE SEQUENCE [LARGE SCALE GENOMIC DNA]</scope>
    <source>
        <strain evidence="3">CGMCC 1.10369</strain>
    </source>
</reference>
<dbReference type="AlphaFoldDB" id="A0A1H0CYM9"/>